<organism evidence="2 3">
    <name type="scientific">Danaus chrysippus</name>
    <name type="common">African queen</name>
    <dbReference type="NCBI Taxonomy" id="151541"/>
    <lineage>
        <taxon>Eukaryota</taxon>
        <taxon>Metazoa</taxon>
        <taxon>Ecdysozoa</taxon>
        <taxon>Arthropoda</taxon>
        <taxon>Hexapoda</taxon>
        <taxon>Insecta</taxon>
        <taxon>Pterygota</taxon>
        <taxon>Neoptera</taxon>
        <taxon>Endopterygota</taxon>
        <taxon>Lepidoptera</taxon>
        <taxon>Glossata</taxon>
        <taxon>Ditrysia</taxon>
        <taxon>Papilionoidea</taxon>
        <taxon>Nymphalidae</taxon>
        <taxon>Danainae</taxon>
        <taxon>Danaini</taxon>
        <taxon>Danaina</taxon>
        <taxon>Danaus</taxon>
        <taxon>Anosia</taxon>
    </lineage>
</organism>
<gene>
    <name evidence="2" type="ORF">DCHRY22_LOCUS3358</name>
</gene>
<protein>
    <submittedName>
        <fullName evidence="2">(African queen) hypothetical protein</fullName>
    </submittedName>
</protein>
<dbReference type="AlphaFoldDB" id="A0A8J2VQQ4"/>
<evidence type="ECO:0000256" key="1">
    <source>
        <dbReference type="SAM" id="MobiDB-lite"/>
    </source>
</evidence>
<keyword evidence="3" id="KW-1185">Reference proteome</keyword>
<feature type="compositionally biased region" description="Polar residues" evidence="1">
    <location>
        <begin position="146"/>
        <end position="161"/>
    </location>
</feature>
<feature type="region of interest" description="Disordered" evidence="1">
    <location>
        <begin position="143"/>
        <end position="165"/>
    </location>
</feature>
<comment type="caution">
    <text evidence="2">The sequence shown here is derived from an EMBL/GenBank/DDBJ whole genome shotgun (WGS) entry which is preliminary data.</text>
</comment>
<dbReference type="OrthoDB" id="5282002at2759"/>
<reference evidence="2" key="1">
    <citation type="submission" date="2021-09" db="EMBL/GenBank/DDBJ databases">
        <authorList>
            <person name="Martin H S."/>
        </authorList>
    </citation>
    <scope>NUCLEOTIDE SEQUENCE</scope>
</reference>
<evidence type="ECO:0000313" key="3">
    <source>
        <dbReference type="Proteomes" id="UP000789524"/>
    </source>
</evidence>
<name>A0A8J2VQQ4_9NEOP</name>
<dbReference type="Proteomes" id="UP000789524">
    <property type="component" value="Unassembled WGS sequence"/>
</dbReference>
<accession>A0A8J2VQQ4</accession>
<evidence type="ECO:0000313" key="2">
    <source>
        <dbReference type="EMBL" id="CAG9561929.1"/>
    </source>
</evidence>
<proteinExistence type="predicted"/>
<sequence>MNYLNKNFGFSNIAAEALASSNTSRLPTVNPNENIQQLNISPIVDISNKLLTNNLQQPTNPSRRQSFQQIQRNNLYPNAVFTTTSVINSDVQYESEPATLDIINDQNTPQTNGLNYVAQENYNYGTPPSKRIKPNHSYNIEEHSTDINQTSKDPLRSSISRDSGCGSPPTINFAENEMNPILNPEEVTPIISHVTSTNPKAINIQSGNCVVCQRLRDWSFHQVICKNK</sequence>
<dbReference type="EMBL" id="CAKASE010000047">
    <property type="protein sequence ID" value="CAG9561929.1"/>
    <property type="molecule type" value="Genomic_DNA"/>
</dbReference>